<keyword evidence="3" id="KW-1185">Reference proteome</keyword>
<protein>
    <recommendedName>
        <fullName evidence="4">Major facilitator superfamily (MFS) profile domain-containing protein</fullName>
    </recommendedName>
</protein>
<evidence type="ECO:0000313" key="3">
    <source>
        <dbReference type="Proteomes" id="UP000094969"/>
    </source>
</evidence>
<evidence type="ECO:0000256" key="1">
    <source>
        <dbReference type="SAM" id="Phobius"/>
    </source>
</evidence>
<dbReference type="OrthoDB" id="9791756at2"/>
<dbReference type="KEGG" id="bvv:BHK69_14955"/>
<accession>A0A1D7U2K9</accession>
<keyword evidence="1" id="KW-1133">Transmembrane helix</keyword>
<reference evidence="2 3" key="1">
    <citation type="journal article" date="2015" name="Antonie Van Leeuwenhoek">
        <title>Bosea vaviloviae sp. nov., a new species of slow-growing rhizobia isolated from nodules of the relict species Vavilovia formosa (Stev.) Fed.</title>
        <authorList>
            <person name="Safronova V.I."/>
            <person name="Kuznetsova I.G."/>
            <person name="Sazanova A.L."/>
            <person name="Kimeklis A.K."/>
            <person name="Belimov A.A."/>
            <person name="Andronov E.E."/>
            <person name="Pinaev A.G."/>
            <person name="Chizhevskaya E.P."/>
            <person name="Pukhaev A.R."/>
            <person name="Popov K.P."/>
            <person name="Willems A."/>
            <person name="Tikhonovich I.A."/>
        </authorList>
    </citation>
    <scope>NUCLEOTIDE SEQUENCE [LARGE SCALE GENOMIC DNA]</scope>
    <source>
        <strain evidence="2 3">Vaf18</strain>
    </source>
</reference>
<dbReference type="SUPFAM" id="SSF103473">
    <property type="entry name" value="MFS general substrate transporter"/>
    <property type="match status" value="1"/>
</dbReference>
<evidence type="ECO:0000313" key="2">
    <source>
        <dbReference type="EMBL" id="AOO81582.1"/>
    </source>
</evidence>
<feature type="transmembrane region" description="Helical" evidence="1">
    <location>
        <begin position="70"/>
        <end position="91"/>
    </location>
</feature>
<organism evidence="2 3">
    <name type="scientific">Bosea vaviloviae</name>
    <dbReference type="NCBI Taxonomy" id="1526658"/>
    <lineage>
        <taxon>Bacteria</taxon>
        <taxon>Pseudomonadati</taxon>
        <taxon>Pseudomonadota</taxon>
        <taxon>Alphaproteobacteria</taxon>
        <taxon>Hyphomicrobiales</taxon>
        <taxon>Boseaceae</taxon>
        <taxon>Bosea</taxon>
    </lineage>
</organism>
<dbReference type="RefSeq" id="WP_069690794.1">
    <property type="nucleotide sequence ID" value="NZ_CP017147.1"/>
</dbReference>
<dbReference type="Proteomes" id="UP000094969">
    <property type="component" value="Chromosome"/>
</dbReference>
<dbReference type="EMBL" id="CP017147">
    <property type="protein sequence ID" value="AOO81582.1"/>
    <property type="molecule type" value="Genomic_DNA"/>
</dbReference>
<dbReference type="InterPro" id="IPR036259">
    <property type="entry name" value="MFS_trans_sf"/>
</dbReference>
<gene>
    <name evidence="2" type="ORF">BHK69_14955</name>
</gene>
<dbReference type="STRING" id="1526658.BHK69_14955"/>
<evidence type="ECO:0008006" key="4">
    <source>
        <dbReference type="Google" id="ProtNLM"/>
    </source>
</evidence>
<sequence>MPALAWAFAGMMLIGTGAALSHPQLSGALAPPEASGMASAVTVIARQAGFAMGVATLGALTPSDLVAAGFVWPFGLAAVASVCGVLACLLLPASLNRRHRAGA</sequence>
<keyword evidence="1" id="KW-0812">Transmembrane</keyword>
<keyword evidence="1" id="KW-0472">Membrane</keyword>
<dbReference type="AlphaFoldDB" id="A0A1D7U2K9"/>
<name>A0A1D7U2K9_9HYPH</name>
<proteinExistence type="predicted"/>